<keyword evidence="4" id="KW-1185">Reference proteome</keyword>
<dbReference type="EMBL" id="BSPL01000017">
    <property type="protein sequence ID" value="GLS71503.1"/>
    <property type="molecule type" value="Genomic_DNA"/>
</dbReference>
<dbReference type="PANTHER" id="PTHR33279:SF6">
    <property type="entry name" value="SULFUR CARRIER PROTEIN YEDF-RELATED"/>
    <property type="match status" value="1"/>
</dbReference>
<dbReference type="Pfam" id="PF01206">
    <property type="entry name" value="TusA"/>
    <property type="match status" value="1"/>
</dbReference>
<dbReference type="Proteomes" id="UP001157440">
    <property type="component" value="Unassembled WGS sequence"/>
</dbReference>
<evidence type="ECO:0000259" key="2">
    <source>
        <dbReference type="PROSITE" id="PS01148"/>
    </source>
</evidence>
<dbReference type="AlphaFoldDB" id="A0AA37WUW0"/>
<dbReference type="PANTHER" id="PTHR33279">
    <property type="entry name" value="SULFUR CARRIER PROTEIN YEDF-RELATED"/>
    <property type="match status" value="1"/>
</dbReference>
<feature type="domain" description="UPF0033" evidence="2">
    <location>
        <begin position="11"/>
        <end position="35"/>
    </location>
</feature>
<dbReference type="Gene3D" id="3.30.110.40">
    <property type="entry name" value="TusA-like domain"/>
    <property type="match status" value="1"/>
</dbReference>
<protein>
    <recommendedName>
        <fullName evidence="2">UPF0033 domain-containing protein</fullName>
    </recommendedName>
</protein>
<dbReference type="PROSITE" id="PS01148">
    <property type="entry name" value="UPF0033"/>
    <property type="match status" value="1"/>
</dbReference>
<dbReference type="SUPFAM" id="SSF64307">
    <property type="entry name" value="SirA-like"/>
    <property type="match status" value="1"/>
</dbReference>
<name>A0AA37WUW0_9HYPH</name>
<evidence type="ECO:0000313" key="4">
    <source>
        <dbReference type="Proteomes" id="UP001157440"/>
    </source>
</evidence>
<comment type="caution">
    <text evidence="3">The sequence shown here is derived from an EMBL/GenBank/DDBJ whole genome shotgun (WGS) entry which is preliminary data.</text>
</comment>
<accession>A0AA37WUW0</accession>
<evidence type="ECO:0000313" key="3">
    <source>
        <dbReference type="EMBL" id="GLS71503.1"/>
    </source>
</evidence>
<comment type="similarity">
    <text evidence="1">Belongs to the sulfur carrier protein TusA family.</text>
</comment>
<organism evidence="3 4">
    <name type="scientific">Methylobacterium tardum</name>
    <dbReference type="NCBI Taxonomy" id="374432"/>
    <lineage>
        <taxon>Bacteria</taxon>
        <taxon>Pseudomonadati</taxon>
        <taxon>Pseudomonadota</taxon>
        <taxon>Alphaproteobacteria</taxon>
        <taxon>Hyphomicrobiales</taxon>
        <taxon>Methylobacteriaceae</taxon>
        <taxon>Methylobacterium</taxon>
    </lineage>
</organism>
<dbReference type="CDD" id="cd00291">
    <property type="entry name" value="SirA_YedF_YeeD"/>
    <property type="match status" value="1"/>
</dbReference>
<proteinExistence type="inferred from homology"/>
<sequence>MRNDDPDCIEVDLSGLKCPLPVLRTRKALRALKPGQTLAVTCTDPLAMIDIPNLVREEGARLDAAERLGETVRFRMTASVKPPHS</sequence>
<dbReference type="InterPro" id="IPR036868">
    <property type="entry name" value="TusA-like_sf"/>
</dbReference>
<dbReference type="RefSeq" id="WP_238194021.1">
    <property type="nucleotide sequence ID" value="NZ_BPQZ01000001.1"/>
</dbReference>
<gene>
    <name evidence="3" type="ORF">GCM10007890_35160</name>
</gene>
<evidence type="ECO:0000256" key="1">
    <source>
        <dbReference type="ARBA" id="ARBA00008984"/>
    </source>
</evidence>
<reference evidence="4" key="1">
    <citation type="journal article" date="2019" name="Int. J. Syst. Evol. Microbiol.">
        <title>The Global Catalogue of Microorganisms (GCM) 10K type strain sequencing project: providing services to taxonomists for standard genome sequencing and annotation.</title>
        <authorList>
            <consortium name="The Broad Institute Genomics Platform"/>
            <consortium name="The Broad Institute Genome Sequencing Center for Infectious Disease"/>
            <person name="Wu L."/>
            <person name="Ma J."/>
        </authorList>
    </citation>
    <scope>NUCLEOTIDE SEQUENCE [LARGE SCALE GENOMIC DNA]</scope>
    <source>
        <strain evidence="4">NBRC 103632</strain>
    </source>
</reference>
<dbReference type="InterPro" id="IPR001455">
    <property type="entry name" value="TusA-like"/>
</dbReference>